<dbReference type="OrthoDB" id="3399139at2"/>
<dbReference type="SUPFAM" id="SSF52833">
    <property type="entry name" value="Thioredoxin-like"/>
    <property type="match status" value="1"/>
</dbReference>
<dbReference type="EMBL" id="FNOK01000051">
    <property type="protein sequence ID" value="SDZ20014.1"/>
    <property type="molecule type" value="Genomic_DNA"/>
</dbReference>
<gene>
    <name evidence="2" type="ORF">SAMN05216215_105132</name>
</gene>
<dbReference type="CDD" id="cd03062">
    <property type="entry name" value="TRX_Fd_Sucrase"/>
    <property type="match status" value="1"/>
</dbReference>
<dbReference type="Pfam" id="PF06999">
    <property type="entry name" value="Suc_Fer-like"/>
    <property type="match status" value="1"/>
</dbReference>
<dbReference type="AlphaFoldDB" id="A0A1H3R2G9"/>
<proteinExistence type="predicted"/>
<dbReference type="STRING" id="418495.SAMN05216215_105132"/>
<evidence type="ECO:0000313" key="2">
    <source>
        <dbReference type="EMBL" id="SDZ20014.1"/>
    </source>
</evidence>
<evidence type="ECO:0000256" key="1">
    <source>
        <dbReference type="SAM" id="MobiDB-lite"/>
    </source>
</evidence>
<evidence type="ECO:0008006" key="4">
    <source>
        <dbReference type="Google" id="ProtNLM"/>
    </source>
</evidence>
<dbReference type="PIRSF" id="PIRSF035042">
    <property type="entry name" value="UCP035042_thirdx"/>
    <property type="match status" value="1"/>
</dbReference>
<keyword evidence="3" id="KW-1185">Reference proteome</keyword>
<sequence length="318" mass="34046">MHHTAADAATCAALSETFAEPLPGTAAVAGSWLCLEQRGPWGHNALVQSHLDPELGRALSARTDEHGVRIQLIRQPGRHADTADGKPRRVFLAHTAPGTCWLRTATVDNPAELLELDFGRIAAGHHDGWGRPVADPLLLVCTNGRRDRCCALLGRELITELAGRHDGSIWESTHTGGHRFAPAAVVLPSGYTYGRLTAPAAEAVLSSAAVGKVVLDHCRGRSSWTRAGQTAELAIREHIGEYLADALRVTGEANGQVTIGHQDGRSWQVAVREHELDPPRPNSCGKKAIRPTTCTAETINGRPTHPPQNPTESASPRS</sequence>
<feature type="region of interest" description="Disordered" evidence="1">
    <location>
        <begin position="276"/>
        <end position="318"/>
    </location>
</feature>
<dbReference type="Proteomes" id="UP000199529">
    <property type="component" value="Unassembled WGS sequence"/>
</dbReference>
<dbReference type="InterPro" id="IPR009737">
    <property type="entry name" value="Aim32/Apd1-like"/>
</dbReference>
<name>A0A1H3R2G9_9PSEU</name>
<reference evidence="3" key="1">
    <citation type="submission" date="2016-10" db="EMBL/GenBank/DDBJ databases">
        <authorList>
            <person name="Varghese N."/>
            <person name="Submissions S."/>
        </authorList>
    </citation>
    <scope>NUCLEOTIDE SEQUENCE [LARGE SCALE GENOMIC DNA]</scope>
    <source>
        <strain evidence="3">CGMCC 4.3530</strain>
    </source>
</reference>
<dbReference type="InterPro" id="IPR036249">
    <property type="entry name" value="Thioredoxin-like_sf"/>
</dbReference>
<protein>
    <recommendedName>
        <fullName evidence="4">Sucrase/ferredoxin-like</fullName>
    </recommendedName>
</protein>
<dbReference type="RefSeq" id="WP_093274985.1">
    <property type="nucleotide sequence ID" value="NZ_FNOK01000051.1"/>
</dbReference>
<dbReference type="Gene3D" id="3.40.30.10">
    <property type="entry name" value="Glutaredoxin"/>
    <property type="match status" value="1"/>
</dbReference>
<organism evidence="2 3">
    <name type="scientific">Saccharopolyspora shandongensis</name>
    <dbReference type="NCBI Taxonomy" id="418495"/>
    <lineage>
        <taxon>Bacteria</taxon>
        <taxon>Bacillati</taxon>
        <taxon>Actinomycetota</taxon>
        <taxon>Actinomycetes</taxon>
        <taxon>Pseudonocardiales</taxon>
        <taxon>Pseudonocardiaceae</taxon>
        <taxon>Saccharopolyspora</taxon>
    </lineage>
</organism>
<evidence type="ECO:0000313" key="3">
    <source>
        <dbReference type="Proteomes" id="UP000199529"/>
    </source>
</evidence>
<accession>A0A1H3R2G9</accession>
<dbReference type="InterPro" id="IPR010350">
    <property type="entry name" value="Aim32/Apd1-like_bac"/>
</dbReference>